<gene>
    <name evidence="2" type="ORF">CDAR_465241</name>
</gene>
<accession>A0AAV4WRF7</accession>
<dbReference type="Proteomes" id="UP001054837">
    <property type="component" value="Unassembled WGS sequence"/>
</dbReference>
<protein>
    <submittedName>
        <fullName evidence="2">Uncharacterized protein</fullName>
    </submittedName>
</protein>
<comment type="caution">
    <text evidence="2">The sequence shown here is derived from an EMBL/GenBank/DDBJ whole genome shotgun (WGS) entry which is preliminary data.</text>
</comment>
<dbReference type="AlphaFoldDB" id="A0AAV4WRF7"/>
<feature type="compositionally biased region" description="Basic residues" evidence="1">
    <location>
        <begin position="44"/>
        <end position="60"/>
    </location>
</feature>
<dbReference type="EMBL" id="BPLQ01014977">
    <property type="protein sequence ID" value="GIY84878.1"/>
    <property type="molecule type" value="Genomic_DNA"/>
</dbReference>
<proteinExistence type="predicted"/>
<keyword evidence="3" id="KW-1185">Reference proteome</keyword>
<evidence type="ECO:0000313" key="3">
    <source>
        <dbReference type="Proteomes" id="UP001054837"/>
    </source>
</evidence>
<sequence>MHNDRQIRKAFRKIEMHLSRTNVGIAQEGTSIRKKRVAQEGTSIRKKGVAQKGTSIRKKGLQSGRRDFNQEEGTSIRKKGVAQEGSLFNSGPSLRAVAFSFS</sequence>
<evidence type="ECO:0000313" key="2">
    <source>
        <dbReference type="EMBL" id="GIY84878.1"/>
    </source>
</evidence>
<organism evidence="2 3">
    <name type="scientific">Caerostris darwini</name>
    <dbReference type="NCBI Taxonomy" id="1538125"/>
    <lineage>
        <taxon>Eukaryota</taxon>
        <taxon>Metazoa</taxon>
        <taxon>Ecdysozoa</taxon>
        <taxon>Arthropoda</taxon>
        <taxon>Chelicerata</taxon>
        <taxon>Arachnida</taxon>
        <taxon>Araneae</taxon>
        <taxon>Araneomorphae</taxon>
        <taxon>Entelegynae</taxon>
        <taxon>Araneoidea</taxon>
        <taxon>Araneidae</taxon>
        <taxon>Caerostris</taxon>
    </lineage>
</organism>
<evidence type="ECO:0000256" key="1">
    <source>
        <dbReference type="SAM" id="MobiDB-lite"/>
    </source>
</evidence>
<name>A0AAV4WRF7_9ARAC</name>
<reference evidence="2 3" key="1">
    <citation type="submission" date="2021-06" db="EMBL/GenBank/DDBJ databases">
        <title>Caerostris darwini draft genome.</title>
        <authorList>
            <person name="Kono N."/>
            <person name="Arakawa K."/>
        </authorList>
    </citation>
    <scope>NUCLEOTIDE SEQUENCE [LARGE SCALE GENOMIC DNA]</scope>
</reference>
<feature type="region of interest" description="Disordered" evidence="1">
    <location>
        <begin position="34"/>
        <end position="78"/>
    </location>
</feature>